<protein>
    <submittedName>
        <fullName evidence="2">Uncharacterized protein</fullName>
    </submittedName>
</protein>
<evidence type="ECO:0000313" key="2">
    <source>
        <dbReference type="EMBL" id="JAD50321.1"/>
    </source>
</evidence>
<dbReference type="EMBL" id="GBRH01247574">
    <property type="protein sequence ID" value="JAD50321.1"/>
    <property type="molecule type" value="Transcribed_RNA"/>
</dbReference>
<name>A0A0A9AGN6_ARUDO</name>
<organism evidence="2">
    <name type="scientific">Arundo donax</name>
    <name type="common">Giant reed</name>
    <name type="synonym">Donax arundinaceus</name>
    <dbReference type="NCBI Taxonomy" id="35708"/>
    <lineage>
        <taxon>Eukaryota</taxon>
        <taxon>Viridiplantae</taxon>
        <taxon>Streptophyta</taxon>
        <taxon>Embryophyta</taxon>
        <taxon>Tracheophyta</taxon>
        <taxon>Spermatophyta</taxon>
        <taxon>Magnoliopsida</taxon>
        <taxon>Liliopsida</taxon>
        <taxon>Poales</taxon>
        <taxon>Poaceae</taxon>
        <taxon>PACMAD clade</taxon>
        <taxon>Arundinoideae</taxon>
        <taxon>Arundineae</taxon>
        <taxon>Arundo</taxon>
    </lineage>
</organism>
<accession>A0A0A9AGN6</accession>
<evidence type="ECO:0000256" key="1">
    <source>
        <dbReference type="SAM" id="MobiDB-lite"/>
    </source>
</evidence>
<dbReference type="AlphaFoldDB" id="A0A0A9AGN6"/>
<reference evidence="2" key="2">
    <citation type="journal article" date="2015" name="Data Brief">
        <title>Shoot transcriptome of the giant reed, Arundo donax.</title>
        <authorList>
            <person name="Barrero R.A."/>
            <person name="Guerrero F.D."/>
            <person name="Moolhuijzen P."/>
            <person name="Goolsby J.A."/>
            <person name="Tidwell J."/>
            <person name="Bellgard S.E."/>
            <person name="Bellgard M.I."/>
        </authorList>
    </citation>
    <scope>NUCLEOTIDE SEQUENCE</scope>
    <source>
        <tissue evidence="2">Shoot tissue taken approximately 20 cm above the soil surface</tissue>
    </source>
</reference>
<proteinExistence type="predicted"/>
<sequence>MVQNPPSPRHLRRPRARRSSTGSCSTSRCADLGK</sequence>
<feature type="compositionally biased region" description="Basic residues" evidence="1">
    <location>
        <begin position="9"/>
        <end position="18"/>
    </location>
</feature>
<reference evidence="2" key="1">
    <citation type="submission" date="2014-09" db="EMBL/GenBank/DDBJ databases">
        <authorList>
            <person name="Magalhaes I.L.F."/>
            <person name="Oliveira U."/>
            <person name="Santos F.R."/>
            <person name="Vidigal T.H.D.A."/>
            <person name="Brescovit A.D."/>
            <person name="Santos A.J."/>
        </authorList>
    </citation>
    <scope>NUCLEOTIDE SEQUENCE</scope>
    <source>
        <tissue evidence="2">Shoot tissue taken approximately 20 cm above the soil surface</tissue>
    </source>
</reference>
<feature type="compositionally biased region" description="Low complexity" evidence="1">
    <location>
        <begin position="19"/>
        <end position="34"/>
    </location>
</feature>
<feature type="region of interest" description="Disordered" evidence="1">
    <location>
        <begin position="1"/>
        <end position="34"/>
    </location>
</feature>